<keyword evidence="2" id="KW-0963">Cytoplasm</keyword>
<keyword evidence="6" id="KW-0391">Immunity</keyword>
<dbReference type="GO" id="GO:0005737">
    <property type="term" value="C:cytoplasm"/>
    <property type="evidence" value="ECO:0007669"/>
    <property type="project" value="UniProtKB-SubCell"/>
</dbReference>
<keyword evidence="5" id="KW-0862">Zinc</keyword>
<dbReference type="Proteomes" id="UP001149954">
    <property type="component" value="Unassembled WGS sequence"/>
</dbReference>
<evidence type="ECO:0000313" key="8">
    <source>
        <dbReference type="EMBL" id="KAJ5512562.1"/>
    </source>
</evidence>
<dbReference type="OrthoDB" id="2423195at2759"/>
<organism evidence="8 9">
    <name type="scientific">Penicillium fimorum</name>
    <dbReference type="NCBI Taxonomy" id="1882269"/>
    <lineage>
        <taxon>Eukaryota</taxon>
        <taxon>Fungi</taxon>
        <taxon>Dikarya</taxon>
        <taxon>Ascomycota</taxon>
        <taxon>Pezizomycotina</taxon>
        <taxon>Eurotiomycetes</taxon>
        <taxon>Eurotiomycetidae</taxon>
        <taxon>Eurotiales</taxon>
        <taxon>Aspergillaceae</taxon>
        <taxon>Penicillium</taxon>
    </lineage>
</organism>
<feature type="domain" description="RZ-type" evidence="7">
    <location>
        <begin position="194"/>
        <end position="221"/>
    </location>
</feature>
<comment type="caution">
    <text evidence="8">The sequence shown here is derived from an EMBL/GenBank/DDBJ whole genome shotgun (WGS) entry which is preliminary data.</text>
</comment>
<reference evidence="8" key="2">
    <citation type="journal article" date="2023" name="IMA Fungus">
        <title>Comparative genomic study of the Penicillium genus elucidates a diverse pangenome and 15 lateral gene transfer events.</title>
        <authorList>
            <person name="Petersen C."/>
            <person name="Sorensen T."/>
            <person name="Nielsen M.R."/>
            <person name="Sondergaard T.E."/>
            <person name="Sorensen J.L."/>
            <person name="Fitzpatrick D.A."/>
            <person name="Frisvad J.C."/>
            <person name="Nielsen K.L."/>
        </authorList>
    </citation>
    <scope>NUCLEOTIDE SEQUENCE</scope>
    <source>
        <strain evidence="8">IBT 29495</strain>
    </source>
</reference>
<sequence length="226" mass="25636">MRFFSKRRWHNRSVLPRYRSTYNTGPLAKEGAALSELMDEEHQPAKWLKDAIALRQKTSNGEGASIFSQIERLRISTPRPDNQITLGARLISIKAREFVLPDKFRLLHSNAKFEEIIFIFQLNQLTIPFLEDCRGLIIQAKGGSLFRIVIKPLCLPKYPNCSDGIIAPIQYPQGVPLTEMRSWPFRLLFSLSLMPMQLAKCSECGASIGGRNHQAVKGVSRVGHME</sequence>
<evidence type="ECO:0000256" key="4">
    <source>
        <dbReference type="ARBA" id="ARBA00022771"/>
    </source>
</evidence>
<evidence type="ECO:0000259" key="7">
    <source>
        <dbReference type="Pfam" id="PF20173"/>
    </source>
</evidence>
<keyword evidence="9" id="KW-1185">Reference proteome</keyword>
<evidence type="ECO:0000313" key="9">
    <source>
        <dbReference type="Proteomes" id="UP001149954"/>
    </source>
</evidence>
<reference evidence="8" key="1">
    <citation type="submission" date="2022-12" db="EMBL/GenBank/DDBJ databases">
        <authorList>
            <person name="Petersen C."/>
        </authorList>
    </citation>
    <scope>NUCLEOTIDE SEQUENCE</scope>
    <source>
        <strain evidence="8">IBT 29495</strain>
    </source>
</reference>
<evidence type="ECO:0000256" key="5">
    <source>
        <dbReference type="ARBA" id="ARBA00022833"/>
    </source>
</evidence>
<dbReference type="GO" id="GO:0002376">
    <property type="term" value="P:immune system process"/>
    <property type="evidence" value="ECO:0007669"/>
    <property type="project" value="UniProtKB-KW"/>
</dbReference>
<evidence type="ECO:0000256" key="2">
    <source>
        <dbReference type="ARBA" id="ARBA00022490"/>
    </source>
</evidence>
<name>A0A9W9XYJ8_9EURO</name>
<keyword evidence="3" id="KW-0479">Metal-binding</keyword>
<gene>
    <name evidence="8" type="ORF">N7463_002114</name>
</gene>
<proteinExistence type="predicted"/>
<evidence type="ECO:0000256" key="1">
    <source>
        <dbReference type="ARBA" id="ARBA00004496"/>
    </source>
</evidence>
<dbReference type="GO" id="GO:0008270">
    <property type="term" value="F:zinc ion binding"/>
    <property type="evidence" value="ECO:0007669"/>
    <property type="project" value="UniProtKB-KW"/>
</dbReference>
<dbReference type="EMBL" id="JAPWDS010000002">
    <property type="protein sequence ID" value="KAJ5512562.1"/>
    <property type="molecule type" value="Genomic_DNA"/>
</dbReference>
<dbReference type="InterPro" id="IPR046439">
    <property type="entry name" value="ZF_RZ_dom"/>
</dbReference>
<accession>A0A9W9XYJ8</accession>
<dbReference type="AlphaFoldDB" id="A0A9W9XYJ8"/>
<protein>
    <submittedName>
        <fullName evidence="8">Zinc finger CCCH-type</fullName>
    </submittedName>
</protein>
<evidence type="ECO:0000256" key="6">
    <source>
        <dbReference type="ARBA" id="ARBA00022859"/>
    </source>
</evidence>
<evidence type="ECO:0000256" key="3">
    <source>
        <dbReference type="ARBA" id="ARBA00022723"/>
    </source>
</evidence>
<comment type="subcellular location">
    <subcellularLocation>
        <location evidence="1">Cytoplasm</location>
    </subcellularLocation>
</comment>
<keyword evidence="4" id="KW-0863">Zinc-finger</keyword>
<dbReference type="Pfam" id="PF20173">
    <property type="entry name" value="ZnF_RZ-type"/>
    <property type="match status" value="1"/>
</dbReference>